<dbReference type="PATRIC" id="fig|49338.4.peg.925"/>
<name>A0A098AVX7_DESHA</name>
<proteinExistence type="predicted"/>
<protein>
    <submittedName>
        <fullName evidence="1">Uncharacterized protein</fullName>
    </submittedName>
</protein>
<sequence length="69" mass="8196">MPEYMLERAELYIIPEPKTKNRTHQTTRWKQVATGDNLEALQKYAETYKGRDNLHLRIIDRGLNIIVKI</sequence>
<evidence type="ECO:0000313" key="1">
    <source>
        <dbReference type="EMBL" id="CDX00748.1"/>
    </source>
</evidence>
<dbReference type="EMBL" id="LK996017">
    <property type="protein sequence ID" value="CDX00748.1"/>
    <property type="molecule type" value="Genomic_DNA"/>
</dbReference>
<accession>A0A098AVX7</accession>
<reference evidence="1" key="1">
    <citation type="submission" date="2014-07" db="EMBL/GenBank/DDBJ databases">
        <authorList>
            <person name="Hornung V.Bastian."/>
        </authorList>
    </citation>
    <scope>NUCLEOTIDE SEQUENCE</scope>
    <source>
        <strain evidence="1">PCE-S</strain>
    </source>
</reference>
<organism evidence="1">
    <name type="scientific">Desulfitobacterium hafniense</name>
    <name type="common">Desulfitobacterium frappieri</name>
    <dbReference type="NCBI Taxonomy" id="49338"/>
    <lineage>
        <taxon>Bacteria</taxon>
        <taxon>Bacillati</taxon>
        <taxon>Bacillota</taxon>
        <taxon>Clostridia</taxon>
        <taxon>Eubacteriales</taxon>
        <taxon>Desulfitobacteriaceae</taxon>
        <taxon>Desulfitobacterium</taxon>
    </lineage>
</organism>
<gene>
    <name evidence="1" type="ORF">DPCES_0861</name>
</gene>
<dbReference type="AlphaFoldDB" id="A0A098AVX7"/>